<organism evidence="8 9">
    <name type="scientific">Chitinophaga rupis</name>
    <dbReference type="NCBI Taxonomy" id="573321"/>
    <lineage>
        <taxon>Bacteria</taxon>
        <taxon>Pseudomonadati</taxon>
        <taxon>Bacteroidota</taxon>
        <taxon>Chitinophagia</taxon>
        <taxon>Chitinophagales</taxon>
        <taxon>Chitinophagaceae</taxon>
        <taxon>Chitinophaga</taxon>
    </lineage>
</organism>
<keyword evidence="5 7" id="KW-0472">Membrane</keyword>
<dbReference type="RefSeq" id="WP_238386719.1">
    <property type="nucleotide sequence ID" value="NZ_FOBB01000011.1"/>
</dbReference>
<dbReference type="STRING" id="573321.SAMN04488505_111116"/>
<evidence type="ECO:0000256" key="7">
    <source>
        <dbReference type="SAM" id="Phobius"/>
    </source>
</evidence>
<dbReference type="EMBL" id="FOBB01000011">
    <property type="protein sequence ID" value="SEN57685.1"/>
    <property type="molecule type" value="Genomic_DNA"/>
</dbReference>
<feature type="transmembrane region" description="Helical" evidence="7">
    <location>
        <begin position="383"/>
        <end position="403"/>
    </location>
</feature>
<reference evidence="8 9" key="1">
    <citation type="submission" date="2016-10" db="EMBL/GenBank/DDBJ databases">
        <authorList>
            <person name="de Groot N.N."/>
        </authorList>
    </citation>
    <scope>NUCLEOTIDE SEQUENCE [LARGE SCALE GENOMIC DNA]</scope>
    <source>
        <strain evidence="8 9">DSM 21039</strain>
    </source>
</reference>
<evidence type="ECO:0000313" key="8">
    <source>
        <dbReference type="EMBL" id="SEN57685.1"/>
    </source>
</evidence>
<name>A0A1H8HNY9_9BACT</name>
<feature type="transmembrane region" description="Helical" evidence="7">
    <location>
        <begin position="65"/>
        <end position="90"/>
    </location>
</feature>
<keyword evidence="2" id="KW-1003">Cell membrane</keyword>
<evidence type="ECO:0000256" key="6">
    <source>
        <dbReference type="SAM" id="Coils"/>
    </source>
</evidence>
<evidence type="ECO:0000256" key="4">
    <source>
        <dbReference type="ARBA" id="ARBA00022989"/>
    </source>
</evidence>
<gene>
    <name evidence="8" type="ORF">SAMN04488505_111116</name>
</gene>
<feature type="transmembrane region" description="Helical" evidence="7">
    <location>
        <begin position="409"/>
        <end position="429"/>
    </location>
</feature>
<keyword evidence="3 7" id="KW-0812">Transmembrane</keyword>
<accession>A0A1H8HNY9</accession>
<dbReference type="Pfam" id="PF03739">
    <property type="entry name" value="LptF_LptG"/>
    <property type="match status" value="2"/>
</dbReference>
<feature type="transmembrane region" description="Helical" evidence="7">
    <location>
        <begin position="441"/>
        <end position="460"/>
    </location>
</feature>
<feature type="transmembrane region" description="Helical" evidence="7">
    <location>
        <begin position="111"/>
        <end position="134"/>
    </location>
</feature>
<feature type="coiled-coil region" evidence="6">
    <location>
        <begin position="273"/>
        <end position="300"/>
    </location>
</feature>
<dbReference type="GO" id="GO:0015920">
    <property type="term" value="P:lipopolysaccharide transport"/>
    <property type="evidence" value="ECO:0007669"/>
    <property type="project" value="TreeGrafter"/>
</dbReference>
<protein>
    <submittedName>
        <fullName evidence="8">Lipopolysaccharide export system permease protein</fullName>
    </submittedName>
</protein>
<dbReference type="PANTHER" id="PTHR33529:SF6">
    <property type="entry name" value="YJGP_YJGQ FAMILY PERMEASE"/>
    <property type="match status" value="1"/>
</dbReference>
<dbReference type="InterPro" id="IPR005495">
    <property type="entry name" value="LptG/LptF_permease"/>
</dbReference>
<dbReference type="PANTHER" id="PTHR33529">
    <property type="entry name" value="SLR0882 PROTEIN-RELATED"/>
    <property type="match status" value="1"/>
</dbReference>
<evidence type="ECO:0000256" key="5">
    <source>
        <dbReference type="ARBA" id="ARBA00023136"/>
    </source>
</evidence>
<sequence>MVKIVNNNYYYEVKKLDKLIIKTFLGPFIATFFVTWFVLLMQFLWKYIDDLVGKGLDLPVILELISYTSASLITLALPLAVLLSSIMTFGNLGESFELVALKSSGISLLRFIRPLLFVCIVIGVLAFLFANYVIPVANLRAKSLLYDITNSKPAFNIKAGVFYGDIPGYTIKVARKEKDNRTIHQVMIFDQSNGGGGAAADKLILANKGTMELSNNKRFLYFVLNDGWRYEERNLRGSNTPGELIRMGFKEYKKAFDLSSFTFSRLDMGLFASNQQMLNIRQLDKAIDSLNREAANVSKTVSAYVTSRYPFYKWKDSAWLPSAPSLGVKQFKDIIPQKNYRYVLDRAEQALRETQSNLEAPAKEYGDKNTIMILHKVEWQRKFTLAAACVVMFLIGAPLGSIIRKGGLGTPLVFAVIFFVIFNIFFMVGEKMARKDVLTTFGGMWLSNIVLLPIAAFLIYKAMNDSQLFNKEFYFRAFEIVKKLIQRIKERKREQQPTT</sequence>
<keyword evidence="6" id="KW-0175">Coiled coil</keyword>
<keyword evidence="9" id="KW-1185">Reference proteome</keyword>
<evidence type="ECO:0000256" key="1">
    <source>
        <dbReference type="ARBA" id="ARBA00004651"/>
    </source>
</evidence>
<proteinExistence type="predicted"/>
<comment type="subcellular location">
    <subcellularLocation>
        <location evidence="1">Cell membrane</location>
        <topology evidence="1">Multi-pass membrane protein</topology>
    </subcellularLocation>
</comment>
<evidence type="ECO:0000313" key="9">
    <source>
        <dbReference type="Proteomes" id="UP000198984"/>
    </source>
</evidence>
<evidence type="ECO:0000256" key="2">
    <source>
        <dbReference type="ARBA" id="ARBA00022475"/>
    </source>
</evidence>
<keyword evidence="4 7" id="KW-1133">Transmembrane helix</keyword>
<dbReference type="GO" id="GO:0043190">
    <property type="term" value="C:ATP-binding cassette (ABC) transporter complex"/>
    <property type="evidence" value="ECO:0007669"/>
    <property type="project" value="TreeGrafter"/>
</dbReference>
<evidence type="ECO:0000256" key="3">
    <source>
        <dbReference type="ARBA" id="ARBA00022692"/>
    </source>
</evidence>
<dbReference type="AlphaFoldDB" id="A0A1H8HNY9"/>
<feature type="transmembrane region" description="Helical" evidence="7">
    <location>
        <begin position="24"/>
        <end position="45"/>
    </location>
</feature>
<dbReference type="Proteomes" id="UP000198984">
    <property type="component" value="Unassembled WGS sequence"/>
</dbReference>